<name>A0AAP0IFX5_9MAGN</name>
<gene>
    <name evidence="2" type="ORF">Syun_021394</name>
</gene>
<evidence type="ECO:0000313" key="2">
    <source>
        <dbReference type="EMBL" id="KAK9114597.1"/>
    </source>
</evidence>
<evidence type="ECO:0000313" key="3">
    <source>
        <dbReference type="Proteomes" id="UP001420932"/>
    </source>
</evidence>
<accession>A0AAP0IFX5</accession>
<dbReference type="EMBL" id="JBBNAF010000009">
    <property type="protein sequence ID" value="KAK9114597.1"/>
    <property type="molecule type" value="Genomic_DNA"/>
</dbReference>
<sequence length="210" mass="22878">MSLLSSTLTAAGPSRGARLTAVAPPPFILLTPHLTVVAESIAIVVAFHRANRCCVHRRLAPLPRTAASHRIVPPVLPSSPPLWPTHHYCVHRLLPPIPPPPPPLSPTRRRDLGATNTHRRRLRPPPIVVASYREPLLNLVASSYRASHYELGNFNGEESPPPASEALSRDGYTMIFYPPANVAVGGGFRPSAFPTMGLEYVGGTRVYEFE</sequence>
<protein>
    <submittedName>
        <fullName evidence="2">Uncharacterized protein</fullName>
    </submittedName>
</protein>
<evidence type="ECO:0000256" key="1">
    <source>
        <dbReference type="SAM" id="MobiDB-lite"/>
    </source>
</evidence>
<dbReference type="Proteomes" id="UP001420932">
    <property type="component" value="Unassembled WGS sequence"/>
</dbReference>
<reference evidence="2 3" key="1">
    <citation type="submission" date="2024-01" db="EMBL/GenBank/DDBJ databases">
        <title>Genome assemblies of Stephania.</title>
        <authorList>
            <person name="Yang L."/>
        </authorList>
    </citation>
    <scope>NUCLEOTIDE SEQUENCE [LARGE SCALE GENOMIC DNA]</scope>
    <source>
        <strain evidence="2">YNDBR</strain>
        <tissue evidence="2">Leaf</tissue>
    </source>
</reference>
<dbReference type="AlphaFoldDB" id="A0AAP0IFX5"/>
<keyword evidence="3" id="KW-1185">Reference proteome</keyword>
<organism evidence="2 3">
    <name type="scientific">Stephania yunnanensis</name>
    <dbReference type="NCBI Taxonomy" id="152371"/>
    <lineage>
        <taxon>Eukaryota</taxon>
        <taxon>Viridiplantae</taxon>
        <taxon>Streptophyta</taxon>
        <taxon>Embryophyta</taxon>
        <taxon>Tracheophyta</taxon>
        <taxon>Spermatophyta</taxon>
        <taxon>Magnoliopsida</taxon>
        <taxon>Ranunculales</taxon>
        <taxon>Menispermaceae</taxon>
        <taxon>Menispermoideae</taxon>
        <taxon>Cissampelideae</taxon>
        <taxon>Stephania</taxon>
    </lineage>
</organism>
<comment type="caution">
    <text evidence="2">The sequence shown here is derived from an EMBL/GenBank/DDBJ whole genome shotgun (WGS) entry which is preliminary data.</text>
</comment>
<proteinExistence type="predicted"/>
<feature type="region of interest" description="Disordered" evidence="1">
    <location>
        <begin position="99"/>
        <end position="118"/>
    </location>
</feature>